<dbReference type="EMBL" id="JAJFAZ020000001">
    <property type="protein sequence ID" value="KAI5352675.1"/>
    <property type="molecule type" value="Genomic_DNA"/>
</dbReference>
<reference evidence="2 3" key="1">
    <citation type="journal article" date="2022" name="G3 (Bethesda)">
        <title>Whole-genome sequence and methylome profiling of the almond [Prunus dulcis (Mill.) D.A. Webb] cultivar 'Nonpareil'.</title>
        <authorList>
            <person name="D'Amico-Willman K.M."/>
            <person name="Ouma W.Z."/>
            <person name="Meulia T."/>
            <person name="Sideli G.M."/>
            <person name="Gradziel T.M."/>
            <person name="Fresnedo-Ramirez J."/>
        </authorList>
    </citation>
    <scope>NUCLEOTIDE SEQUENCE [LARGE SCALE GENOMIC DNA]</scope>
    <source>
        <strain evidence="2">Clone GOH B32 T37-40</strain>
    </source>
</reference>
<dbReference type="AlphaFoldDB" id="A0AAD4ZR17"/>
<proteinExistence type="predicted"/>
<feature type="region of interest" description="Disordered" evidence="1">
    <location>
        <begin position="67"/>
        <end position="90"/>
    </location>
</feature>
<evidence type="ECO:0000256" key="1">
    <source>
        <dbReference type="SAM" id="MobiDB-lite"/>
    </source>
</evidence>
<keyword evidence="3" id="KW-1185">Reference proteome</keyword>
<gene>
    <name evidence="2" type="ORF">L3X38_005566</name>
</gene>
<protein>
    <submittedName>
        <fullName evidence="2">Uncharacterized protein</fullName>
    </submittedName>
</protein>
<evidence type="ECO:0000313" key="3">
    <source>
        <dbReference type="Proteomes" id="UP001054821"/>
    </source>
</evidence>
<name>A0AAD4ZR17_PRUDU</name>
<accession>A0AAD4ZR17</accession>
<sequence>MVYNQAYNIIIGRTALTGIKAHLSPHIMLMKFLTYYGTGVIRRDQLSARTCYATTLKSKALRAPMETLSGASVSNDNESPDDPKDETLMPQARILGYGGLTRESSQPMCKDGYYTNGNPLI</sequence>
<comment type="caution">
    <text evidence="2">The sequence shown here is derived from an EMBL/GenBank/DDBJ whole genome shotgun (WGS) entry which is preliminary data.</text>
</comment>
<dbReference type="Proteomes" id="UP001054821">
    <property type="component" value="Chromosome 1"/>
</dbReference>
<organism evidence="2 3">
    <name type="scientific">Prunus dulcis</name>
    <name type="common">Almond</name>
    <name type="synonym">Amygdalus dulcis</name>
    <dbReference type="NCBI Taxonomy" id="3755"/>
    <lineage>
        <taxon>Eukaryota</taxon>
        <taxon>Viridiplantae</taxon>
        <taxon>Streptophyta</taxon>
        <taxon>Embryophyta</taxon>
        <taxon>Tracheophyta</taxon>
        <taxon>Spermatophyta</taxon>
        <taxon>Magnoliopsida</taxon>
        <taxon>eudicotyledons</taxon>
        <taxon>Gunneridae</taxon>
        <taxon>Pentapetalae</taxon>
        <taxon>rosids</taxon>
        <taxon>fabids</taxon>
        <taxon>Rosales</taxon>
        <taxon>Rosaceae</taxon>
        <taxon>Amygdaloideae</taxon>
        <taxon>Amygdaleae</taxon>
        <taxon>Prunus</taxon>
    </lineage>
</organism>
<evidence type="ECO:0000313" key="2">
    <source>
        <dbReference type="EMBL" id="KAI5352675.1"/>
    </source>
</evidence>